<keyword evidence="1" id="KW-1133">Transmembrane helix</keyword>
<organism evidence="2">
    <name type="scientific">Mycobacterium xenopi 4042</name>
    <dbReference type="NCBI Taxonomy" id="1299334"/>
    <lineage>
        <taxon>Bacteria</taxon>
        <taxon>Bacillati</taxon>
        <taxon>Actinomycetota</taxon>
        <taxon>Actinomycetes</taxon>
        <taxon>Mycobacteriales</taxon>
        <taxon>Mycobacteriaceae</taxon>
        <taxon>Mycobacterium</taxon>
    </lineage>
</organism>
<evidence type="ECO:0000313" key="2">
    <source>
        <dbReference type="EMBL" id="EUA27894.1"/>
    </source>
</evidence>
<protein>
    <submittedName>
        <fullName evidence="2">Uncharacterized protein</fullName>
    </submittedName>
</protein>
<feature type="transmembrane region" description="Helical" evidence="1">
    <location>
        <begin position="6"/>
        <end position="31"/>
    </location>
</feature>
<comment type="caution">
    <text evidence="2">The sequence shown here is derived from an EMBL/GenBank/DDBJ whole genome shotgun (WGS) entry which is preliminary data.</text>
</comment>
<reference evidence="2" key="1">
    <citation type="submission" date="2014-01" db="EMBL/GenBank/DDBJ databases">
        <authorList>
            <person name="Brown-Elliot B."/>
            <person name="Wallace R."/>
            <person name="Lenaerts A."/>
            <person name="Ordway D."/>
            <person name="DeGroote M.A."/>
            <person name="Parker T."/>
            <person name="Sizemore C."/>
            <person name="Tallon L.J."/>
            <person name="Sadzewicz L.K."/>
            <person name="Sengamalay N."/>
            <person name="Fraser C.M."/>
            <person name="Hine E."/>
            <person name="Shefchek K.A."/>
            <person name="Das S.P."/>
            <person name="Tettelin H."/>
        </authorList>
    </citation>
    <scope>NUCLEOTIDE SEQUENCE [LARGE SCALE GENOMIC DNA]</scope>
    <source>
        <strain evidence="2">4042</strain>
    </source>
</reference>
<dbReference type="EMBL" id="JAOB01000062">
    <property type="protein sequence ID" value="EUA27894.1"/>
    <property type="molecule type" value="Genomic_DNA"/>
</dbReference>
<name>X8A8M3_MYCXE</name>
<proteinExistence type="predicted"/>
<sequence length="132" mass="14252">MAVMHVVLAAVVHVVLVVRVVIAVVHMVVVGMPMIHMAFGRVCATVFTVHLRRLGTLTPVVSVLSDLQQFLSRTGQCGVHSLRIIDANPDPRARQLIPDAVDGCSKLRSRRAAHHEDIGVGWRVSLTPPASG</sequence>
<keyword evidence="1" id="KW-0812">Transmembrane</keyword>
<accession>X8A8M3</accession>
<dbReference type="AlphaFoldDB" id="X8A8M3"/>
<keyword evidence="1" id="KW-0472">Membrane</keyword>
<gene>
    <name evidence="2" type="ORF">I553_9186</name>
</gene>
<evidence type="ECO:0000256" key="1">
    <source>
        <dbReference type="SAM" id="Phobius"/>
    </source>
</evidence>